<evidence type="ECO:0000313" key="4">
    <source>
        <dbReference type="EMBL" id="MEO3717781.1"/>
    </source>
</evidence>
<dbReference type="CDD" id="cd07389">
    <property type="entry name" value="MPP_PhoD"/>
    <property type="match status" value="1"/>
</dbReference>
<organism evidence="4 5">
    <name type="scientific">Corynebacterium amycolatum</name>
    <dbReference type="NCBI Taxonomy" id="43765"/>
    <lineage>
        <taxon>Bacteria</taxon>
        <taxon>Bacillati</taxon>
        <taxon>Actinomycetota</taxon>
        <taxon>Actinomycetes</taxon>
        <taxon>Mycobacteriales</taxon>
        <taxon>Corynebacteriaceae</taxon>
        <taxon>Corynebacterium</taxon>
    </lineage>
</organism>
<evidence type="ECO:0000256" key="1">
    <source>
        <dbReference type="SAM" id="SignalP"/>
    </source>
</evidence>
<accession>A0AAW9SZP2</accession>
<dbReference type="Pfam" id="PF09423">
    <property type="entry name" value="PhoD"/>
    <property type="match status" value="1"/>
</dbReference>
<dbReference type="PANTHER" id="PTHR43606">
    <property type="entry name" value="PHOSPHATASE, PUTATIVE (AFU_ORTHOLOGUE AFUA_6G08710)-RELATED"/>
    <property type="match status" value="1"/>
</dbReference>
<dbReference type="AlphaFoldDB" id="A0AAW9SZP2"/>
<dbReference type="Proteomes" id="UP001223646">
    <property type="component" value="Unassembled WGS sequence"/>
</dbReference>
<dbReference type="SUPFAM" id="SSF56300">
    <property type="entry name" value="Metallo-dependent phosphatases"/>
    <property type="match status" value="1"/>
</dbReference>
<dbReference type="PANTHER" id="PTHR43606:SF1">
    <property type="entry name" value="PHOD-LIKE PHOSPHATASE METALLOPHOSPHATASE DOMAIN-CONTAINING PROTEIN"/>
    <property type="match status" value="1"/>
</dbReference>
<dbReference type="PROSITE" id="PS51318">
    <property type="entry name" value="TAT"/>
    <property type="match status" value="1"/>
</dbReference>
<dbReference type="InterPro" id="IPR038607">
    <property type="entry name" value="PhoD-like_sf"/>
</dbReference>
<gene>
    <name evidence="4" type="ORF">QP460_009300</name>
</gene>
<evidence type="ECO:0000259" key="2">
    <source>
        <dbReference type="Pfam" id="PF09423"/>
    </source>
</evidence>
<feature type="signal peptide" evidence="1">
    <location>
        <begin position="1"/>
        <end position="26"/>
    </location>
</feature>
<dbReference type="InterPro" id="IPR052900">
    <property type="entry name" value="Phospholipid_Metab_Enz"/>
</dbReference>
<dbReference type="RefSeq" id="WP_284826306.1">
    <property type="nucleotide sequence ID" value="NZ_JASOOY020000031.1"/>
</dbReference>
<evidence type="ECO:0000313" key="5">
    <source>
        <dbReference type="Proteomes" id="UP001223646"/>
    </source>
</evidence>
<evidence type="ECO:0000259" key="3">
    <source>
        <dbReference type="Pfam" id="PF16655"/>
    </source>
</evidence>
<feature type="domain" description="PhoD-like phosphatase metallophosphatase" evidence="2">
    <location>
        <begin position="161"/>
        <end position="511"/>
    </location>
</feature>
<dbReference type="InterPro" id="IPR006311">
    <property type="entry name" value="TAT_signal"/>
</dbReference>
<feature type="domain" description="Phospholipase D N-terminal" evidence="3">
    <location>
        <begin position="54"/>
        <end position="145"/>
    </location>
</feature>
<keyword evidence="1" id="KW-0732">Signal</keyword>
<feature type="chain" id="PRO_5043454819" evidence="1">
    <location>
        <begin position="27"/>
        <end position="528"/>
    </location>
</feature>
<comment type="caution">
    <text evidence="4">The sequence shown here is derived from an EMBL/GenBank/DDBJ whole genome shotgun (WGS) entry which is preliminary data.</text>
</comment>
<reference evidence="4" key="1">
    <citation type="submission" date="2023-05" db="EMBL/GenBank/DDBJ databases">
        <authorList>
            <person name="Du J."/>
        </authorList>
    </citation>
    <scope>NUCLEOTIDE SEQUENCE</scope>
    <source>
        <strain evidence="4">UMB1064</strain>
    </source>
</reference>
<dbReference type="InterPro" id="IPR032093">
    <property type="entry name" value="PhoD_N"/>
</dbReference>
<reference evidence="4" key="2">
    <citation type="submission" date="2024-05" db="EMBL/GenBank/DDBJ databases">
        <authorList>
            <person name="Wolfe A."/>
        </authorList>
    </citation>
    <scope>NUCLEOTIDE SEQUENCE</scope>
    <source>
        <strain evidence="4">UMB1064</strain>
    </source>
</reference>
<proteinExistence type="predicted"/>
<protein>
    <submittedName>
        <fullName evidence="4">Alkaline phosphatase D family protein</fullName>
    </submittedName>
</protein>
<dbReference type="EMBL" id="JASOOY020000031">
    <property type="protein sequence ID" value="MEO3717781.1"/>
    <property type="molecule type" value="Genomic_DNA"/>
</dbReference>
<name>A0AAW9SZP2_CORAY</name>
<dbReference type="Pfam" id="PF16655">
    <property type="entry name" value="PhoD_N"/>
    <property type="match status" value="1"/>
</dbReference>
<sequence length="528" mass="58050">MQLSRRSALRLGASTALATSVTLAHASGAAASVTPGSPSLASPGLLRSRPQLTHGVASGDIRGDGALIWARSDRPAHMVVETAATESFQNAKVFRSNSLLTPDTDGTGRLRVVGLEPGQEIFYRVTLEEADTGICSDPVIGTFRTAPNRASNIRLHWSGDVAGQGWGINDEIGGYTGFSTMLERNPDLFIHSGDTCYADGPLEESVTLSDGTVWRNHVTPAKSKVAETLEDYRGQYSYNLMDKNYLAFNAQVPQLVQWDDHETVNNWYPNEVLDDDRYTERDVNTLAERAYQAFHEWQPLDQQMAVDGRVYRKVSYGPLLDIFILDMRSYKGENTSNNPRSTTEEPILGEKQTNWLIDSLKDSRATWKIVANDLPLGIIVPDGDDGDQESVSNGATGAPAGRECEIARLLSAIKDVSNIVWLTADVHYTAAHHYSPERAQFTDFAPFWEFVSGPLHAGAFGPNEMDPTFGPKVEYVHAPGKDNANADPTQDFQHFGEVDIDGDSREMTVRLLTTRGTELWSTTLKPQA</sequence>
<dbReference type="InterPro" id="IPR018946">
    <property type="entry name" value="PhoD-like_MPP"/>
</dbReference>
<dbReference type="Gene3D" id="2.60.40.380">
    <property type="entry name" value="Purple acid phosphatase-like, N-terminal"/>
    <property type="match status" value="1"/>
</dbReference>
<dbReference type="InterPro" id="IPR029052">
    <property type="entry name" value="Metallo-depent_PP-like"/>
</dbReference>
<dbReference type="Gene3D" id="3.60.21.70">
    <property type="entry name" value="PhoD-like phosphatase"/>
    <property type="match status" value="1"/>
</dbReference>